<protein>
    <submittedName>
        <fullName evidence="3">Uncharacterized protein</fullName>
    </submittedName>
</protein>
<name>A0ABD3GEN8_9MARC</name>
<feature type="transmembrane region" description="Helical" evidence="2">
    <location>
        <begin position="72"/>
        <end position="90"/>
    </location>
</feature>
<keyword evidence="2" id="KW-1133">Transmembrane helix</keyword>
<evidence type="ECO:0000256" key="2">
    <source>
        <dbReference type="SAM" id="Phobius"/>
    </source>
</evidence>
<dbReference type="Proteomes" id="UP001633002">
    <property type="component" value="Unassembled WGS sequence"/>
</dbReference>
<reference evidence="3 4" key="1">
    <citation type="submission" date="2024-09" db="EMBL/GenBank/DDBJ databases">
        <title>Chromosome-scale assembly of Riccia sorocarpa.</title>
        <authorList>
            <person name="Paukszto L."/>
        </authorList>
    </citation>
    <scope>NUCLEOTIDE SEQUENCE [LARGE SCALE GENOMIC DNA]</scope>
    <source>
        <strain evidence="3">LP-2024</strain>
        <tissue evidence="3">Aerial parts of the thallus</tissue>
    </source>
</reference>
<proteinExistence type="predicted"/>
<comment type="caution">
    <text evidence="3">The sequence shown here is derived from an EMBL/GenBank/DDBJ whole genome shotgun (WGS) entry which is preliminary data.</text>
</comment>
<feature type="transmembrane region" description="Helical" evidence="2">
    <location>
        <begin position="255"/>
        <end position="278"/>
    </location>
</feature>
<feature type="transmembrane region" description="Helical" evidence="2">
    <location>
        <begin position="170"/>
        <end position="197"/>
    </location>
</feature>
<evidence type="ECO:0000313" key="4">
    <source>
        <dbReference type="Proteomes" id="UP001633002"/>
    </source>
</evidence>
<dbReference type="AlphaFoldDB" id="A0ABD3GEN8"/>
<keyword evidence="2" id="KW-0812">Transmembrane</keyword>
<dbReference type="EMBL" id="JBJQOH010000008">
    <property type="protein sequence ID" value="KAL3675634.1"/>
    <property type="molecule type" value="Genomic_DNA"/>
</dbReference>
<accession>A0ABD3GEN8</accession>
<evidence type="ECO:0000256" key="1">
    <source>
        <dbReference type="SAM" id="Coils"/>
    </source>
</evidence>
<evidence type="ECO:0000313" key="3">
    <source>
        <dbReference type="EMBL" id="KAL3675634.1"/>
    </source>
</evidence>
<keyword evidence="1" id="KW-0175">Coiled coil</keyword>
<gene>
    <name evidence="3" type="ORF">R1sor_025582</name>
</gene>
<organism evidence="3 4">
    <name type="scientific">Riccia sorocarpa</name>
    <dbReference type="NCBI Taxonomy" id="122646"/>
    <lineage>
        <taxon>Eukaryota</taxon>
        <taxon>Viridiplantae</taxon>
        <taxon>Streptophyta</taxon>
        <taxon>Embryophyta</taxon>
        <taxon>Marchantiophyta</taxon>
        <taxon>Marchantiopsida</taxon>
        <taxon>Marchantiidae</taxon>
        <taxon>Marchantiales</taxon>
        <taxon>Ricciaceae</taxon>
        <taxon>Riccia</taxon>
    </lineage>
</organism>
<feature type="coiled-coil region" evidence="1">
    <location>
        <begin position="34"/>
        <end position="61"/>
    </location>
</feature>
<sequence>MSRQTSTGLDQAIFLRPAKDSEILARERGLAEAIERLRSHRAEFRRSISDLQSELRKLQGVRESLVKPLKTYSLVLILLATVTFITNLLPPGGYPKKSLLNTIFSVCCSMSFYLSVGGLILCLGCSMPKRDDALADAPSLDRDNAEIEWGKVARLHVDATDRAIDELLEIIIKFVGVNAVLVVSICLCVGAFAAAGVASSSPDLQGNRIMVVCTSSAGCAVVGSTVLQLVTHVYTERRVSPDPTMSHMSRIGHRIVHFFEIVAFLLSVMVVSFLPGMSLVRLFGLIQSQFSSDLRDSTLFRVLGLDKLFAVYADLERRSQRKGGKCSSPDETMDVSIVQSAQVAAAMFTASQNLLPESLEAVFRWYRSNGKVFGYLQVVYLYREAGPVWQTTLQPQS</sequence>
<feature type="transmembrane region" description="Helical" evidence="2">
    <location>
        <begin position="209"/>
        <end position="234"/>
    </location>
</feature>
<keyword evidence="2" id="KW-0472">Membrane</keyword>
<feature type="transmembrane region" description="Helical" evidence="2">
    <location>
        <begin position="102"/>
        <end position="123"/>
    </location>
</feature>
<keyword evidence="4" id="KW-1185">Reference proteome</keyword>